<dbReference type="Proteomes" id="UP000614216">
    <property type="component" value="Unassembled WGS sequence"/>
</dbReference>
<dbReference type="RefSeq" id="WP_202856540.1">
    <property type="nucleotide sequence ID" value="NZ_JAEUGD010000042.1"/>
</dbReference>
<evidence type="ECO:0000313" key="3">
    <source>
        <dbReference type="Proteomes" id="UP000614216"/>
    </source>
</evidence>
<keyword evidence="1" id="KW-0472">Membrane</keyword>
<proteinExistence type="predicted"/>
<evidence type="ECO:0000256" key="1">
    <source>
        <dbReference type="SAM" id="Phobius"/>
    </source>
</evidence>
<organism evidence="2 3">
    <name type="scientific">Fulvivirga marina</name>
    <dbReference type="NCBI Taxonomy" id="2494733"/>
    <lineage>
        <taxon>Bacteria</taxon>
        <taxon>Pseudomonadati</taxon>
        <taxon>Bacteroidota</taxon>
        <taxon>Cytophagia</taxon>
        <taxon>Cytophagales</taxon>
        <taxon>Fulvivirgaceae</taxon>
        <taxon>Fulvivirga</taxon>
    </lineage>
</organism>
<dbReference type="EMBL" id="JAEUGD010000042">
    <property type="protein sequence ID" value="MBL6447010.1"/>
    <property type="molecule type" value="Genomic_DNA"/>
</dbReference>
<comment type="caution">
    <text evidence="2">The sequence shown here is derived from an EMBL/GenBank/DDBJ whole genome shotgun (WGS) entry which is preliminary data.</text>
</comment>
<keyword evidence="1" id="KW-1133">Transmembrane helix</keyword>
<evidence type="ECO:0000313" key="2">
    <source>
        <dbReference type="EMBL" id="MBL6447010.1"/>
    </source>
</evidence>
<name>A0A937FVQ5_9BACT</name>
<dbReference type="AlphaFoldDB" id="A0A937FVQ5"/>
<keyword evidence="1" id="KW-0812">Transmembrane</keyword>
<reference evidence="2" key="1">
    <citation type="submission" date="2021-01" db="EMBL/GenBank/DDBJ databases">
        <title>Fulvivirga kasyanovii gen. nov., sp nov., a novel member of the phylum Bacteroidetes isolated from seawater in a mussel farm.</title>
        <authorList>
            <person name="Zhao L.-H."/>
            <person name="Wang Z.-J."/>
        </authorList>
    </citation>
    <scope>NUCLEOTIDE SEQUENCE</scope>
    <source>
        <strain evidence="2">29W222</strain>
    </source>
</reference>
<accession>A0A937FVQ5</accession>
<gene>
    <name evidence="2" type="ORF">JMN32_11865</name>
</gene>
<feature type="transmembrane region" description="Helical" evidence="1">
    <location>
        <begin position="72"/>
        <end position="94"/>
    </location>
</feature>
<sequence>MAGGAGHIYDMISRMRNNNNLLNKSGYFKMKEAYRKISKKENLVYRKASTKELLKIRGKVIEQRRNDTIKMILVACISVIVSAALLSLAAHGIMRYFM</sequence>
<keyword evidence="3" id="KW-1185">Reference proteome</keyword>
<protein>
    <submittedName>
        <fullName evidence="2">Uncharacterized protein</fullName>
    </submittedName>
</protein>